<dbReference type="Proteomes" id="UP000009047">
    <property type="component" value="Chromosome"/>
</dbReference>
<name>E1QJC7_DESB2</name>
<evidence type="ECO:0000256" key="7">
    <source>
        <dbReference type="RuleBase" id="RU004057"/>
    </source>
</evidence>
<dbReference type="KEGG" id="dbr:Deba_2308"/>
<dbReference type="eggNOG" id="COG1291">
    <property type="taxonomic scope" value="Bacteria"/>
</dbReference>
<comment type="subcellular location">
    <subcellularLocation>
        <location evidence="1">Cell membrane</location>
        <topology evidence="1">Multi-pass membrane protein</topology>
    </subcellularLocation>
    <subcellularLocation>
        <location evidence="7">Membrane</location>
        <topology evidence="7">Multi-pass membrane protein</topology>
    </subcellularLocation>
</comment>
<keyword evidence="7" id="KW-0813">Transport</keyword>
<dbReference type="Pfam" id="PF01618">
    <property type="entry name" value="MotA_ExbB"/>
    <property type="match status" value="1"/>
</dbReference>
<dbReference type="AlphaFoldDB" id="E1QJC7"/>
<evidence type="ECO:0000259" key="9">
    <source>
        <dbReference type="Pfam" id="PF01618"/>
    </source>
</evidence>
<keyword evidence="6 8" id="KW-0472">Membrane</keyword>
<organism evidence="11 12">
    <name type="scientific">Desulfarculus baarsii (strain ATCC 33931 / DSM 2075 / LMG 7858 / VKM B-1802 / 2st14)</name>
    <dbReference type="NCBI Taxonomy" id="644282"/>
    <lineage>
        <taxon>Bacteria</taxon>
        <taxon>Pseudomonadati</taxon>
        <taxon>Thermodesulfobacteriota</taxon>
        <taxon>Desulfarculia</taxon>
        <taxon>Desulfarculales</taxon>
        <taxon>Desulfarculaceae</taxon>
        <taxon>Desulfarculus</taxon>
    </lineage>
</organism>
<keyword evidence="3 8" id="KW-0812">Transmembrane</keyword>
<feature type="domain" description="MotA/TolQ/ExbB proton channel" evidence="9">
    <location>
        <begin position="100"/>
        <end position="218"/>
    </location>
</feature>
<dbReference type="Pfam" id="PF20560">
    <property type="entry name" value="MotA_N"/>
    <property type="match status" value="1"/>
</dbReference>
<dbReference type="RefSeq" id="WP_013259109.1">
    <property type="nucleotide sequence ID" value="NC_014365.1"/>
</dbReference>
<evidence type="ECO:0000256" key="5">
    <source>
        <dbReference type="ARBA" id="ARBA00022989"/>
    </source>
</evidence>
<keyword evidence="4" id="KW-0283">Flagellar rotation</keyword>
<dbReference type="GO" id="GO:0005886">
    <property type="term" value="C:plasma membrane"/>
    <property type="evidence" value="ECO:0007669"/>
    <property type="project" value="UniProtKB-SubCell"/>
</dbReference>
<protein>
    <submittedName>
        <fullName evidence="11">MotA/TolQ/ExbB proton channel</fullName>
    </submittedName>
</protein>
<evidence type="ECO:0000313" key="12">
    <source>
        <dbReference type="Proteomes" id="UP000009047"/>
    </source>
</evidence>
<dbReference type="HOGENOM" id="CLU_079895_1_0_7"/>
<dbReference type="GO" id="GO:0015031">
    <property type="term" value="P:protein transport"/>
    <property type="evidence" value="ECO:0007669"/>
    <property type="project" value="UniProtKB-KW"/>
</dbReference>
<dbReference type="PANTHER" id="PTHR30433">
    <property type="entry name" value="CHEMOTAXIS PROTEIN MOTA"/>
    <property type="match status" value="1"/>
</dbReference>
<proteinExistence type="inferred from homology"/>
<keyword evidence="7" id="KW-0653">Protein transport</keyword>
<comment type="similarity">
    <text evidence="7">Belongs to the exbB/tolQ family.</text>
</comment>
<evidence type="ECO:0000256" key="4">
    <source>
        <dbReference type="ARBA" id="ARBA00022779"/>
    </source>
</evidence>
<reference evidence="11 12" key="1">
    <citation type="journal article" date="2010" name="Stand. Genomic Sci.">
        <title>Complete genome sequence of Desulfarculus baarsii type strain (2st14).</title>
        <authorList>
            <person name="Sun H."/>
            <person name="Spring S."/>
            <person name="Lapidus A."/>
            <person name="Davenport K."/>
            <person name="Del Rio T.G."/>
            <person name="Tice H."/>
            <person name="Nolan M."/>
            <person name="Copeland A."/>
            <person name="Cheng J.F."/>
            <person name="Lucas S."/>
            <person name="Tapia R."/>
            <person name="Goodwin L."/>
            <person name="Pitluck S."/>
            <person name="Ivanova N."/>
            <person name="Pagani I."/>
            <person name="Mavromatis K."/>
            <person name="Ovchinnikova G."/>
            <person name="Pati A."/>
            <person name="Chen A."/>
            <person name="Palaniappan K."/>
            <person name="Hauser L."/>
            <person name="Chang Y.J."/>
            <person name="Jeffries C.D."/>
            <person name="Detter J.C."/>
            <person name="Han C."/>
            <person name="Rohde M."/>
            <person name="Brambilla E."/>
            <person name="Goker M."/>
            <person name="Woyke T."/>
            <person name="Bristow J."/>
            <person name="Eisen J.A."/>
            <person name="Markowitz V."/>
            <person name="Hugenholtz P."/>
            <person name="Kyrpides N.C."/>
            <person name="Klenk H.P."/>
            <person name="Land M."/>
        </authorList>
    </citation>
    <scope>NUCLEOTIDE SEQUENCE [LARGE SCALE GENOMIC DNA]</scope>
    <source>
        <strain evidence="12">ATCC 33931 / DSM 2075 / LMG 7858 / VKM B-1802 / 2st14</strain>
    </source>
</reference>
<dbReference type="PANTHER" id="PTHR30433:SF2">
    <property type="entry name" value="MOTILITY PROTEIN A"/>
    <property type="match status" value="1"/>
</dbReference>
<dbReference type="InterPro" id="IPR002898">
    <property type="entry name" value="MotA_ExbB_proton_chnl"/>
</dbReference>
<evidence type="ECO:0000256" key="3">
    <source>
        <dbReference type="ARBA" id="ARBA00022692"/>
    </source>
</evidence>
<feature type="transmembrane region" description="Helical" evidence="8">
    <location>
        <begin position="33"/>
        <end position="52"/>
    </location>
</feature>
<dbReference type="NCBIfam" id="NF006583">
    <property type="entry name" value="PRK09109.1"/>
    <property type="match status" value="1"/>
</dbReference>
<sequence>MDLATIIGIVSAFALVLAAMLYGGSLTMFIDPASILIVIGGTIGVTLINYPMRDIVKLFSIMKHLFFYKIVPVGKIISQFVEFATRARREGILALESSMKEVDDPFLAKGLQLTIDGLEPASIKEILETEIDYVGERHRLGAEIFMTMGTFAPAMGMIGTLIGLVQMLQNMSDPSSIGPAMAVAILTTFYGSVMANMIFLPMSGKLKNRSSEEVMTKEIMLNGILSIARGDNPRVIEQKLHSFIPPNLRQSVFK</sequence>
<accession>E1QJC7</accession>
<evidence type="ECO:0000256" key="1">
    <source>
        <dbReference type="ARBA" id="ARBA00004651"/>
    </source>
</evidence>
<evidence type="ECO:0000259" key="10">
    <source>
        <dbReference type="Pfam" id="PF20560"/>
    </source>
</evidence>
<feature type="transmembrane region" description="Helical" evidence="8">
    <location>
        <begin position="144"/>
        <end position="165"/>
    </location>
</feature>
<evidence type="ECO:0000256" key="8">
    <source>
        <dbReference type="SAM" id="Phobius"/>
    </source>
</evidence>
<keyword evidence="5 8" id="KW-1133">Transmembrane helix</keyword>
<evidence type="ECO:0000256" key="2">
    <source>
        <dbReference type="ARBA" id="ARBA00022475"/>
    </source>
</evidence>
<evidence type="ECO:0000256" key="6">
    <source>
        <dbReference type="ARBA" id="ARBA00023136"/>
    </source>
</evidence>
<dbReference type="InterPro" id="IPR046786">
    <property type="entry name" value="MotA_N"/>
</dbReference>
<dbReference type="OrthoDB" id="9806929at2"/>
<keyword evidence="12" id="KW-1185">Reference proteome</keyword>
<evidence type="ECO:0000313" key="11">
    <source>
        <dbReference type="EMBL" id="ADK85670.1"/>
    </source>
</evidence>
<dbReference type="InterPro" id="IPR047055">
    <property type="entry name" value="MotA-like"/>
</dbReference>
<dbReference type="STRING" id="644282.Deba_2308"/>
<dbReference type="EMBL" id="CP002085">
    <property type="protein sequence ID" value="ADK85670.1"/>
    <property type="molecule type" value="Genomic_DNA"/>
</dbReference>
<feature type="transmembrane region" description="Helical" evidence="8">
    <location>
        <begin position="177"/>
        <end position="200"/>
    </location>
</feature>
<dbReference type="GO" id="GO:0006935">
    <property type="term" value="P:chemotaxis"/>
    <property type="evidence" value="ECO:0007669"/>
    <property type="project" value="InterPro"/>
</dbReference>
<dbReference type="GO" id="GO:0071978">
    <property type="term" value="P:bacterial-type flagellum-dependent swarming motility"/>
    <property type="evidence" value="ECO:0007669"/>
    <property type="project" value="InterPro"/>
</dbReference>
<feature type="domain" description="Motility protein A N-terminal" evidence="10">
    <location>
        <begin position="6"/>
        <end position="67"/>
    </location>
</feature>
<keyword evidence="2" id="KW-1003">Cell membrane</keyword>
<gene>
    <name evidence="11" type="ordered locus">Deba_2308</name>
</gene>